<gene>
    <name evidence="9" type="ORF">ENL91_03970</name>
</gene>
<name>A0A7J3V0D8_9CREN</name>
<keyword evidence="7" id="KW-0862">Zinc</keyword>
<dbReference type="GO" id="GO:0004662">
    <property type="term" value="F:CAAX-protein geranylgeranyltransferase activity"/>
    <property type="evidence" value="ECO:0007669"/>
    <property type="project" value="TreeGrafter"/>
</dbReference>
<keyword evidence="4" id="KW-0808">Transferase</keyword>
<comment type="caution">
    <text evidence="9">The sequence shown here is derived from an EMBL/GenBank/DDBJ whole genome shotgun (WGS) entry which is preliminary data.</text>
</comment>
<evidence type="ECO:0000256" key="6">
    <source>
        <dbReference type="ARBA" id="ARBA00022737"/>
    </source>
</evidence>
<dbReference type="InterPro" id="IPR008930">
    <property type="entry name" value="Terpenoid_cyclase/PrenylTrfase"/>
</dbReference>
<evidence type="ECO:0000256" key="3">
    <source>
        <dbReference type="ARBA" id="ARBA00022602"/>
    </source>
</evidence>
<dbReference type="Pfam" id="PF00432">
    <property type="entry name" value="Prenyltrans"/>
    <property type="match status" value="2"/>
</dbReference>
<dbReference type="GO" id="GO:0005953">
    <property type="term" value="C:CAAX-protein geranylgeranyltransferase complex"/>
    <property type="evidence" value="ECO:0007669"/>
    <property type="project" value="TreeGrafter"/>
</dbReference>
<organism evidence="9">
    <name type="scientific">Candidatus Methanosuratincola petrocarbonis</name>
    <name type="common">ex Vanwonterghem et al. 2016</name>
    <dbReference type="NCBI Taxonomy" id="1867261"/>
    <lineage>
        <taxon>Archaea</taxon>
        <taxon>Thermoproteota</taxon>
        <taxon>Methanosuratincolia</taxon>
        <taxon>Candidatus Methanomethylicales</taxon>
        <taxon>Candidatus Methanomethylicaceae</taxon>
        <taxon>Candidatus Methanosuratincola (ex Vanwonterghem et al. 2016)</taxon>
    </lineage>
</organism>
<evidence type="ECO:0000259" key="8">
    <source>
        <dbReference type="Pfam" id="PF00432"/>
    </source>
</evidence>
<evidence type="ECO:0000256" key="1">
    <source>
        <dbReference type="ARBA" id="ARBA00001947"/>
    </source>
</evidence>
<comment type="cofactor">
    <cofactor evidence="1">
        <name>Zn(2+)</name>
        <dbReference type="ChEBI" id="CHEBI:29105"/>
    </cofactor>
</comment>
<evidence type="ECO:0000256" key="2">
    <source>
        <dbReference type="ARBA" id="ARBA00010497"/>
    </source>
</evidence>
<dbReference type="InterPro" id="IPR016648">
    <property type="entry name" value="UCP016175_prenyltrans-rel"/>
</dbReference>
<dbReference type="AlphaFoldDB" id="A0A7J3V0D8"/>
<sequence length="274" mass="30673">MLPPGRRTFKMQPSKKTIEHYVKHCMNPDGGYAFTRGVDSNAQDTYFALATMELLGTEISEKEKTKAWLRAYPVNDIRSLYYVALSLSMLDEEPPECMEGLLAAFRLNQDSPYIGLSEFESLFMYTSLAKRFGIHTEAEGIQQFLLKFRNKDGGFGKDGKSNLVATYHAVSAIDNLGFDVDALGTTIEFARACENPQGGFGTVPNAHISYLESTYAGIELLWIFGLKPRHPRECIMKIAEAFRFNGGFARTGIGIPTLENTFYAVSCLTKLNYF</sequence>
<dbReference type="GO" id="GO:0046872">
    <property type="term" value="F:metal ion binding"/>
    <property type="evidence" value="ECO:0007669"/>
    <property type="project" value="UniProtKB-KW"/>
</dbReference>
<dbReference type="SUPFAM" id="SSF48239">
    <property type="entry name" value="Terpenoid cyclases/Protein prenyltransferases"/>
    <property type="match status" value="1"/>
</dbReference>
<protein>
    <recommendedName>
        <fullName evidence="8">Prenyltransferase alpha-alpha toroid domain-containing protein</fullName>
    </recommendedName>
</protein>
<keyword evidence="6" id="KW-0677">Repeat</keyword>
<dbReference type="EMBL" id="DRVT01000049">
    <property type="protein sequence ID" value="HHI49309.1"/>
    <property type="molecule type" value="Genomic_DNA"/>
</dbReference>
<feature type="domain" description="Prenyltransferase alpha-alpha toroid" evidence="8">
    <location>
        <begin position="16"/>
        <end position="69"/>
    </location>
</feature>
<evidence type="ECO:0000256" key="4">
    <source>
        <dbReference type="ARBA" id="ARBA00022679"/>
    </source>
</evidence>
<evidence type="ECO:0000256" key="7">
    <source>
        <dbReference type="ARBA" id="ARBA00022833"/>
    </source>
</evidence>
<keyword evidence="3" id="KW-0637">Prenyltransferase</keyword>
<dbReference type="InterPro" id="IPR045089">
    <property type="entry name" value="PGGT1B-like"/>
</dbReference>
<feature type="domain" description="Prenyltransferase alpha-alpha toroid" evidence="8">
    <location>
        <begin position="161"/>
        <end position="251"/>
    </location>
</feature>
<proteinExistence type="inferred from homology"/>
<dbReference type="PANTHER" id="PTHR11774">
    <property type="entry name" value="GERANYLGERANYL TRANSFERASE TYPE BETA SUBUNIT"/>
    <property type="match status" value="1"/>
</dbReference>
<keyword evidence="5" id="KW-0479">Metal-binding</keyword>
<reference evidence="9" key="1">
    <citation type="journal article" date="2020" name="mSystems">
        <title>Genome- and Community-Level Interaction Insights into Carbon Utilization and Element Cycling Functions of Hydrothermarchaeota in Hydrothermal Sediment.</title>
        <authorList>
            <person name="Zhou Z."/>
            <person name="Liu Y."/>
            <person name="Xu W."/>
            <person name="Pan J."/>
            <person name="Luo Z.H."/>
            <person name="Li M."/>
        </authorList>
    </citation>
    <scope>NUCLEOTIDE SEQUENCE [LARGE SCALE GENOMIC DNA]</scope>
    <source>
        <strain evidence="9">SpSt-1038</strain>
    </source>
</reference>
<comment type="similarity">
    <text evidence="2">Belongs to the protein prenyltransferase subunit beta family.</text>
</comment>
<dbReference type="PIRSF" id="PIRSF016175">
    <property type="entry name" value="UCP016175"/>
    <property type="match status" value="1"/>
</dbReference>
<dbReference type="PANTHER" id="PTHR11774:SF4">
    <property type="entry name" value="GERANYLGERANYL TRANSFERASE TYPE-1 SUBUNIT BETA"/>
    <property type="match status" value="1"/>
</dbReference>
<dbReference type="CDD" id="cd00688">
    <property type="entry name" value="ISOPREN_C2_like"/>
    <property type="match status" value="1"/>
</dbReference>
<accession>A0A7J3V0D8</accession>
<evidence type="ECO:0000256" key="5">
    <source>
        <dbReference type="ARBA" id="ARBA00022723"/>
    </source>
</evidence>
<dbReference type="InterPro" id="IPR001330">
    <property type="entry name" value="Prenyltrans"/>
</dbReference>
<dbReference type="Gene3D" id="1.50.10.20">
    <property type="match status" value="2"/>
</dbReference>
<evidence type="ECO:0000313" key="9">
    <source>
        <dbReference type="EMBL" id="HHI49309.1"/>
    </source>
</evidence>